<dbReference type="Proteomes" id="UP000050741">
    <property type="component" value="Unassembled WGS sequence"/>
</dbReference>
<dbReference type="WBParaSite" id="GPLIN_000547100">
    <property type="protein sequence ID" value="GPLIN_000547100"/>
    <property type="gene ID" value="GPLIN_000547100"/>
</dbReference>
<reference evidence="1" key="2">
    <citation type="submission" date="2014-05" db="EMBL/GenBank/DDBJ databases">
        <title>The genome and life-stage specific transcriptomes of Globodera pallida elucidate key aspects of plant parasitism by a cyst nematode.</title>
        <authorList>
            <person name="Cotton J.A."/>
            <person name="Lilley C.J."/>
            <person name="Jones L.M."/>
            <person name="Kikuchi T."/>
            <person name="Reid A.J."/>
            <person name="Thorpe P."/>
            <person name="Tsai I.J."/>
            <person name="Beasley H."/>
            <person name="Blok V."/>
            <person name="Cock P.J.A."/>
            <person name="Van den Akker S.E."/>
            <person name="Holroyd N."/>
            <person name="Hunt M."/>
            <person name="Mantelin S."/>
            <person name="Naghra H."/>
            <person name="Pain A."/>
            <person name="Palomares-Rius J.E."/>
            <person name="Zarowiecki M."/>
            <person name="Berriman M."/>
            <person name="Jones J.T."/>
            <person name="Urwin P.E."/>
        </authorList>
    </citation>
    <scope>NUCLEOTIDE SEQUENCE [LARGE SCALE GENOMIC DNA]</scope>
    <source>
        <strain evidence="1">Lindley</strain>
    </source>
</reference>
<dbReference type="AlphaFoldDB" id="A0A183BXY1"/>
<organism evidence="1 2">
    <name type="scientific">Globodera pallida</name>
    <name type="common">Potato cyst nematode worm</name>
    <name type="synonym">Heterodera pallida</name>
    <dbReference type="NCBI Taxonomy" id="36090"/>
    <lineage>
        <taxon>Eukaryota</taxon>
        <taxon>Metazoa</taxon>
        <taxon>Ecdysozoa</taxon>
        <taxon>Nematoda</taxon>
        <taxon>Chromadorea</taxon>
        <taxon>Rhabditida</taxon>
        <taxon>Tylenchina</taxon>
        <taxon>Tylenchomorpha</taxon>
        <taxon>Tylenchoidea</taxon>
        <taxon>Heteroderidae</taxon>
        <taxon>Heteroderinae</taxon>
        <taxon>Globodera</taxon>
    </lineage>
</organism>
<name>A0A183BXY1_GLOPA</name>
<accession>A0A183BXY1</accession>
<reference evidence="1" key="1">
    <citation type="submission" date="2013-12" db="EMBL/GenBank/DDBJ databases">
        <authorList>
            <person name="Aslett M."/>
        </authorList>
    </citation>
    <scope>NUCLEOTIDE SEQUENCE [LARGE SCALE GENOMIC DNA]</scope>
    <source>
        <strain evidence="1">Lindley</strain>
    </source>
</reference>
<protein>
    <submittedName>
        <fullName evidence="2">Death domain-containing protein</fullName>
    </submittedName>
</protein>
<keyword evidence="1" id="KW-1185">Reference proteome</keyword>
<proteinExistence type="predicted"/>
<evidence type="ECO:0000313" key="2">
    <source>
        <dbReference type="WBParaSite" id="GPLIN_000547100"/>
    </source>
</evidence>
<reference evidence="2" key="3">
    <citation type="submission" date="2016-06" db="UniProtKB">
        <authorList>
            <consortium name="WormBaseParasite"/>
        </authorList>
    </citation>
    <scope>IDENTIFICATION</scope>
</reference>
<evidence type="ECO:0000313" key="1">
    <source>
        <dbReference type="Proteomes" id="UP000050741"/>
    </source>
</evidence>
<sequence>MGVAANLWTGSKKVDQATLTFLSQLMHFPGAHDNINITAQANSMLQAWEINPEKVHVFLRDWAAAMKKVMQLCKSREILNMQIAAPIN</sequence>